<organism evidence="3 4">
    <name type="scientific">Micromonospora sonneratiae</name>
    <dbReference type="NCBI Taxonomy" id="1184706"/>
    <lineage>
        <taxon>Bacteria</taxon>
        <taxon>Bacillati</taxon>
        <taxon>Actinomycetota</taxon>
        <taxon>Actinomycetes</taxon>
        <taxon>Micromonosporales</taxon>
        <taxon>Micromonosporaceae</taxon>
        <taxon>Micromonospora</taxon>
    </lineage>
</organism>
<keyword evidence="1" id="KW-0802">TPR repeat</keyword>
<dbReference type="SUPFAM" id="SSF48452">
    <property type="entry name" value="TPR-like"/>
    <property type="match status" value="1"/>
</dbReference>
<feature type="compositionally biased region" description="Pro residues" evidence="2">
    <location>
        <begin position="121"/>
        <end position="136"/>
    </location>
</feature>
<evidence type="ECO:0000256" key="2">
    <source>
        <dbReference type="SAM" id="MobiDB-lite"/>
    </source>
</evidence>
<dbReference type="EMBL" id="JBHTMP010000051">
    <property type="protein sequence ID" value="MFD1324560.1"/>
    <property type="molecule type" value="Genomic_DNA"/>
</dbReference>
<protein>
    <submittedName>
        <fullName evidence="3">Tetratricopeptide repeat protein</fullName>
    </submittedName>
</protein>
<dbReference type="PROSITE" id="PS50005">
    <property type="entry name" value="TPR"/>
    <property type="match status" value="1"/>
</dbReference>
<dbReference type="PANTHER" id="PTHR47691">
    <property type="entry name" value="REGULATOR-RELATED"/>
    <property type="match status" value="1"/>
</dbReference>
<dbReference type="Gene3D" id="3.40.50.300">
    <property type="entry name" value="P-loop containing nucleotide triphosphate hydrolases"/>
    <property type="match status" value="1"/>
</dbReference>
<dbReference type="SUPFAM" id="SSF52540">
    <property type="entry name" value="P-loop containing nucleoside triphosphate hydrolases"/>
    <property type="match status" value="1"/>
</dbReference>
<evidence type="ECO:0000313" key="3">
    <source>
        <dbReference type="EMBL" id="MFD1324560.1"/>
    </source>
</evidence>
<dbReference type="PANTHER" id="PTHR47691:SF3">
    <property type="entry name" value="HTH-TYPE TRANSCRIPTIONAL REGULATOR RV0890C-RELATED"/>
    <property type="match status" value="1"/>
</dbReference>
<accession>A0ABW3YM07</accession>
<dbReference type="Pfam" id="PF13424">
    <property type="entry name" value="TPR_12"/>
    <property type="match status" value="2"/>
</dbReference>
<dbReference type="Gene3D" id="1.25.40.10">
    <property type="entry name" value="Tetratricopeptide repeat domain"/>
    <property type="match status" value="1"/>
</dbReference>
<dbReference type="SMART" id="SM00028">
    <property type="entry name" value="TPR"/>
    <property type="match status" value="5"/>
</dbReference>
<dbReference type="InterPro" id="IPR019734">
    <property type="entry name" value="TPR_rpt"/>
</dbReference>
<evidence type="ECO:0000313" key="4">
    <source>
        <dbReference type="Proteomes" id="UP001597260"/>
    </source>
</evidence>
<dbReference type="PRINTS" id="PR00364">
    <property type="entry name" value="DISEASERSIST"/>
</dbReference>
<dbReference type="Proteomes" id="UP001597260">
    <property type="component" value="Unassembled WGS sequence"/>
</dbReference>
<keyword evidence="4" id="KW-1185">Reference proteome</keyword>
<dbReference type="InterPro" id="IPR027417">
    <property type="entry name" value="P-loop_NTPase"/>
</dbReference>
<name>A0ABW3YM07_9ACTN</name>
<sequence>MTPFSDSGVDPATAGTPEQYVALLRQLRDRSGLSFRTIERRAKANGHVLPASTLATMLNRPTLPRRDMVVTLLQACDVSEEQSTAWLTAWGRLAAARSARTIAAGQVTPEGTDRPATQPSGPHPPGQVPPGVPGTPSPRTADTAGPAQVTTTRPVPFQLPPMPAVVIGRSHEIEQILAAMTADRAICVLEGPGGIGKSTLALHLAHLAATRYPGGCLYVDLHGASAGLSPVQPTEVLARFLRALGARTIPPYVEEASALFRTLTATQGVLVVLDNAASAAQVRPLLPSGPGCTTLITSRWKLSDLDFTARFPVGPLSEDSAITLLRHLCGPQRLDADTEAAAVIVRQCGGLPLALRIVGARAAARPELALGAFADRIADEAGRLDELQVGDLSVRTSLYLGYRAFGEAARDDHRLAARTFRLAALPDWAEATAPGCAALIGAPLAATERALEHLVDANLLESAGPDRYRFHDTVRIFARERAQAVELPSEREAAMHRLTSALLSTSVAAIRLLYPHDQHHAGLVADPTDPQLTSRSTAWAWLEREHTSLLAIARQQFAAGQSLAEIRDLALTLTRFIEVAGYVAEQAQFGELTIETAQRLDDRGGVAMGLNILAIARLRQGRVDEGIDLLERRLVIQRELHDRAGEAACLNNLGNAYRDKGHFTEALRYLQESLAIRRELADHHKEGSTLDNIGLVYQHLGAYEQAIAHHEAGLALTRQVGDRHREALMLVNLAETLQLYGENARAAEHAREALAICQEFQHQRGIGLALRTLGDAYAELGLTSEAHEYRLQALALLENLDEEAYEKVRTAMAQAHT</sequence>
<feature type="repeat" description="TPR" evidence="1">
    <location>
        <begin position="647"/>
        <end position="680"/>
    </location>
</feature>
<comment type="caution">
    <text evidence="3">The sequence shown here is derived from an EMBL/GenBank/DDBJ whole genome shotgun (WGS) entry which is preliminary data.</text>
</comment>
<gene>
    <name evidence="3" type="ORF">ACFQ4H_26075</name>
</gene>
<dbReference type="InterPro" id="IPR011990">
    <property type="entry name" value="TPR-like_helical_dom_sf"/>
</dbReference>
<dbReference type="Pfam" id="PF13560">
    <property type="entry name" value="HTH_31"/>
    <property type="match status" value="1"/>
</dbReference>
<proteinExistence type="predicted"/>
<evidence type="ECO:0000256" key="1">
    <source>
        <dbReference type="PROSITE-ProRule" id="PRU00339"/>
    </source>
</evidence>
<reference evidence="4" key="1">
    <citation type="journal article" date="2019" name="Int. J. Syst. Evol. Microbiol.">
        <title>The Global Catalogue of Microorganisms (GCM) 10K type strain sequencing project: providing services to taxonomists for standard genome sequencing and annotation.</title>
        <authorList>
            <consortium name="The Broad Institute Genomics Platform"/>
            <consortium name="The Broad Institute Genome Sequencing Center for Infectious Disease"/>
            <person name="Wu L."/>
            <person name="Ma J."/>
        </authorList>
    </citation>
    <scope>NUCLEOTIDE SEQUENCE [LARGE SCALE GENOMIC DNA]</scope>
    <source>
        <strain evidence="4">JCM 31037</strain>
    </source>
</reference>
<feature type="region of interest" description="Disordered" evidence="2">
    <location>
        <begin position="104"/>
        <end position="156"/>
    </location>
</feature>
<dbReference type="RefSeq" id="WP_377575389.1">
    <property type="nucleotide sequence ID" value="NZ_JBHTMP010000051.1"/>
</dbReference>